<dbReference type="AlphaFoldDB" id="A0A656HA36"/>
<evidence type="ECO:0000313" key="1">
    <source>
        <dbReference type="EMBL" id="EIJ33548.1"/>
    </source>
</evidence>
<dbReference type="Gene3D" id="3.10.450.530">
    <property type="entry name" value="Ribonuclease toxin, BrnT, of type II toxin-antitoxin system"/>
    <property type="match status" value="1"/>
</dbReference>
<protein>
    <recommendedName>
        <fullName evidence="3">BrnT family toxin</fullName>
    </recommendedName>
</protein>
<gene>
    <name evidence="1" type="ORF">Thini_0923</name>
</gene>
<evidence type="ECO:0000313" key="2">
    <source>
        <dbReference type="Proteomes" id="UP000005317"/>
    </source>
</evidence>
<name>A0A656HA36_THINJ</name>
<reference evidence="2" key="1">
    <citation type="journal article" date="2011" name="Stand. Genomic Sci.">
        <title>Genome sequence of the filamentous, gliding Thiothrix nivea neotype strain (JP2(T)).</title>
        <authorList>
            <person name="Lapidus A."/>
            <person name="Nolan M."/>
            <person name="Lucas S."/>
            <person name="Glavina Del Rio T."/>
            <person name="Tice H."/>
            <person name="Cheng J.F."/>
            <person name="Tapia R."/>
            <person name="Han C."/>
            <person name="Goodwin L."/>
            <person name="Pitluck S."/>
            <person name="Liolios K."/>
            <person name="Pagani I."/>
            <person name="Ivanova N."/>
            <person name="Huntemann M."/>
            <person name="Mavromatis K."/>
            <person name="Mikhailova N."/>
            <person name="Pati A."/>
            <person name="Chen A."/>
            <person name="Palaniappan K."/>
            <person name="Land M."/>
            <person name="Brambilla E.M."/>
            <person name="Rohde M."/>
            <person name="Abt B."/>
            <person name="Verbarg S."/>
            <person name="Goker M."/>
            <person name="Bristow J."/>
            <person name="Eisen J.A."/>
            <person name="Markowitz V."/>
            <person name="Hugenholtz P."/>
            <person name="Kyrpides N.C."/>
            <person name="Klenk H.P."/>
            <person name="Woyke T."/>
        </authorList>
    </citation>
    <scope>NUCLEOTIDE SEQUENCE [LARGE SCALE GENOMIC DNA]</scope>
    <source>
        <strain evidence="2">ATCC 35100 / DSM 5205 / JP2</strain>
    </source>
</reference>
<accession>A0A656HA36</accession>
<dbReference type="EMBL" id="JH651384">
    <property type="protein sequence ID" value="EIJ33548.1"/>
    <property type="molecule type" value="Genomic_DNA"/>
</dbReference>
<dbReference type="Proteomes" id="UP000005317">
    <property type="component" value="Unassembled WGS sequence"/>
</dbReference>
<keyword evidence="2" id="KW-1185">Reference proteome</keyword>
<dbReference type="RefSeq" id="WP_002707499.1">
    <property type="nucleotide sequence ID" value="NZ_JH651384.1"/>
</dbReference>
<dbReference type="InterPro" id="IPR007460">
    <property type="entry name" value="BrnT_toxin"/>
</dbReference>
<dbReference type="InterPro" id="IPR038573">
    <property type="entry name" value="BrnT_sf"/>
</dbReference>
<dbReference type="Pfam" id="PF04365">
    <property type="entry name" value="BrnT_toxin"/>
    <property type="match status" value="1"/>
</dbReference>
<organism evidence="1 2">
    <name type="scientific">Thiothrix nivea (strain ATCC 35100 / DSM 5205 / JP2)</name>
    <dbReference type="NCBI Taxonomy" id="870187"/>
    <lineage>
        <taxon>Bacteria</taxon>
        <taxon>Pseudomonadati</taxon>
        <taxon>Pseudomonadota</taxon>
        <taxon>Gammaproteobacteria</taxon>
        <taxon>Thiotrichales</taxon>
        <taxon>Thiotrichaceae</taxon>
        <taxon>Thiothrix</taxon>
    </lineage>
</organism>
<evidence type="ECO:0008006" key="3">
    <source>
        <dbReference type="Google" id="ProtNLM"/>
    </source>
</evidence>
<proteinExistence type="predicted"/>
<dbReference type="OrthoDB" id="9802417at2"/>
<sequence>MKIDYDPKKNAWNIAHRDLPFDLVEHVDWDTALIREDTRHDYPERRYIMLACLNGALHVACFTPIKDGIRVISFRKATKPERRNYERQYHPC</sequence>